<evidence type="ECO:0000313" key="2">
    <source>
        <dbReference type="EMBL" id="HEL66140.1"/>
    </source>
</evidence>
<evidence type="ECO:0000256" key="1">
    <source>
        <dbReference type="SAM" id="Phobius"/>
    </source>
</evidence>
<organism evidence="2">
    <name type="scientific">Ammonifex degensii</name>
    <dbReference type="NCBI Taxonomy" id="42838"/>
    <lineage>
        <taxon>Bacteria</taxon>
        <taxon>Bacillati</taxon>
        <taxon>Bacillota</taxon>
        <taxon>Clostridia</taxon>
        <taxon>Thermoanaerobacterales</taxon>
        <taxon>Thermoanaerobacteraceae</taxon>
        <taxon>Ammonifex</taxon>
    </lineage>
</organism>
<protein>
    <recommendedName>
        <fullName evidence="3">Copper resistance protein D domain-containing protein</fullName>
    </recommendedName>
</protein>
<evidence type="ECO:0008006" key="3">
    <source>
        <dbReference type="Google" id="ProtNLM"/>
    </source>
</evidence>
<comment type="caution">
    <text evidence="2">The sequence shown here is derived from an EMBL/GenBank/DDBJ whole genome shotgun (WGS) entry which is preliminary data.</text>
</comment>
<gene>
    <name evidence="2" type="ORF">ENQ34_05625</name>
</gene>
<dbReference type="AlphaFoldDB" id="A0A7C2IWP4"/>
<keyword evidence="1" id="KW-1133">Transmembrane helix</keyword>
<proteinExistence type="predicted"/>
<name>A0A7C2IWP4_9THEO</name>
<feature type="transmembrane region" description="Helical" evidence="1">
    <location>
        <begin position="12"/>
        <end position="30"/>
    </location>
</feature>
<reference evidence="2" key="1">
    <citation type="journal article" date="2020" name="mSystems">
        <title>Genome- and Community-Level Interaction Insights into Carbon Utilization and Element Cycling Functions of Hydrothermarchaeota in Hydrothermal Sediment.</title>
        <authorList>
            <person name="Zhou Z."/>
            <person name="Liu Y."/>
            <person name="Xu W."/>
            <person name="Pan J."/>
            <person name="Luo Z.H."/>
            <person name="Li M."/>
        </authorList>
    </citation>
    <scope>NUCLEOTIDE SEQUENCE [LARGE SCALE GENOMIC DNA]</scope>
    <source>
        <strain evidence="2">SpSt-300</strain>
    </source>
</reference>
<accession>A0A7C2IWP4</accession>
<keyword evidence="1" id="KW-0472">Membrane</keyword>
<keyword evidence="1" id="KW-0812">Transmembrane</keyword>
<feature type="transmembrane region" description="Helical" evidence="1">
    <location>
        <begin position="51"/>
        <end position="71"/>
    </location>
</feature>
<dbReference type="EMBL" id="DSMU01000358">
    <property type="protein sequence ID" value="HEL66140.1"/>
    <property type="molecule type" value="Genomic_DNA"/>
</dbReference>
<feature type="transmembrane region" description="Helical" evidence="1">
    <location>
        <begin position="83"/>
        <end position="106"/>
    </location>
</feature>
<sequence length="114" mass="12817">MVPLLLTINNFLHDFAAAMWVAAVVSILILRRQNNNQTREVSRILLRLVKTYANILFLSLASVFVTGILRATTYNYLTEQSTIHTYAVGAKHAVLLTLAGLSIVFARNTIKRWS</sequence>